<dbReference type="AlphaFoldDB" id="A0ABD5P8U8"/>
<reference evidence="1 2" key="1">
    <citation type="journal article" date="2019" name="Int. J. Syst. Evol. Microbiol.">
        <title>The Global Catalogue of Microorganisms (GCM) 10K type strain sequencing project: providing services to taxonomists for standard genome sequencing and annotation.</title>
        <authorList>
            <consortium name="The Broad Institute Genomics Platform"/>
            <consortium name="The Broad Institute Genome Sequencing Center for Infectious Disease"/>
            <person name="Wu L."/>
            <person name="Ma J."/>
        </authorList>
    </citation>
    <scope>NUCLEOTIDE SEQUENCE [LARGE SCALE GENOMIC DNA]</scope>
    <source>
        <strain evidence="1 2">CGMCC 1.12553</strain>
    </source>
</reference>
<dbReference type="Proteomes" id="UP001595921">
    <property type="component" value="Unassembled WGS sequence"/>
</dbReference>
<proteinExistence type="predicted"/>
<sequence length="43" mass="4647">MQCTQCGHVSDWIGAESDWNPVGEGSAHSMYQCGQCGHAQHGR</sequence>
<organism evidence="1 2">
    <name type="scientific">Halobium salinum</name>
    <dbReference type="NCBI Taxonomy" id="1364940"/>
    <lineage>
        <taxon>Archaea</taxon>
        <taxon>Methanobacteriati</taxon>
        <taxon>Methanobacteriota</taxon>
        <taxon>Stenosarchaea group</taxon>
        <taxon>Halobacteria</taxon>
        <taxon>Halobacteriales</taxon>
        <taxon>Haloferacaceae</taxon>
        <taxon>Halobium</taxon>
    </lineage>
</organism>
<name>A0ABD5P8U8_9EURY</name>
<keyword evidence="2" id="KW-1185">Reference proteome</keyword>
<comment type="caution">
    <text evidence="1">The sequence shown here is derived from an EMBL/GenBank/DDBJ whole genome shotgun (WGS) entry which is preliminary data.</text>
</comment>
<protein>
    <recommendedName>
        <fullName evidence="3">Small CPxCG-related zinc finger protein</fullName>
    </recommendedName>
</protein>
<dbReference type="EMBL" id="JBHSDS010000003">
    <property type="protein sequence ID" value="MFC4357307.1"/>
    <property type="molecule type" value="Genomic_DNA"/>
</dbReference>
<gene>
    <name evidence="1" type="ORF">ACFO0N_05010</name>
</gene>
<evidence type="ECO:0000313" key="1">
    <source>
        <dbReference type="EMBL" id="MFC4357307.1"/>
    </source>
</evidence>
<evidence type="ECO:0000313" key="2">
    <source>
        <dbReference type="Proteomes" id="UP001595921"/>
    </source>
</evidence>
<evidence type="ECO:0008006" key="3">
    <source>
        <dbReference type="Google" id="ProtNLM"/>
    </source>
</evidence>
<accession>A0ABD5P8U8</accession>
<dbReference type="RefSeq" id="WP_267622392.1">
    <property type="nucleotide sequence ID" value="NZ_JAODIW010000006.1"/>
</dbReference>